<feature type="transmembrane region" description="Helical" evidence="1">
    <location>
        <begin position="12"/>
        <end position="33"/>
    </location>
</feature>
<sequence length="63" mass="7177">MKDDRSQPKAWILNLFMFILTMWLLVVSTGHASPSTLDWAVVIASLAIVYQVVRIIQNFKSPD</sequence>
<dbReference type="Proteomes" id="UP000053557">
    <property type="component" value="Unassembled WGS sequence"/>
</dbReference>
<accession>A0A117SXC4</accession>
<evidence type="ECO:0000313" key="2">
    <source>
        <dbReference type="EMBL" id="KUO95195.1"/>
    </source>
</evidence>
<evidence type="ECO:0000256" key="1">
    <source>
        <dbReference type="SAM" id="Phobius"/>
    </source>
</evidence>
<gene>
    <name evidence="2" type="ORF">ATW55_15405</name>
</gene>
<keyword evidence="1" id="KW-0812">Transmembrane</keyword>
<organism evidence="2 3">
    <name type="scientific">Ferroacidibacillus organovorans</name>
    <dbReference type="NCBI Taxonomy" id="1765683"/>
    <lineage>
        <taxon>Bacteria</taxon>
        <taxon>Bacillati</taxon>
        <taxon>Bacillota</taxon>
        <taxon>Bacilli</taxon>
        <taxon>Bacillales</taxon>
        <taxon>Alicyclobacillaceae</taxon>
        <taxon>Ferroacidibacillus</taxon>
    </lineage>
</organism>
<evidence type="ECO:0000313" key="3">
    <source>
        <dbReference type="Proteomes" id="UP000053557"/>
    </source>
</evidence>
<keyword evidence="3" id="KW-1185">Reference proteome</keyword>
<keyword evidence="1" id="KW-1133">Transmembrane helix</keyword>
<dbReference type="EMBL" id="LPVJ01000057">
    <property type="protein sequence ID" value="KUO95195.1"/>
    <property type="molecule type" value="Genomic_DNA"/>
</dbReference>
<proteinExistence type="predicted"/>
<dbReference type="AlphaFoldDB" id="A0A117SXC4"/>
<reference evidence="2 3" key="1">
    <citation type="submission" date="2015-12" db="EMBL/GenBank/DDBJ databases">
        <title>Draft genome sequence of Acidibacillus ferrooxidans ITV001, isolated from a chalcopyrite acid mine drainage site in Brazil.</title>
        <authorList>
            <person name="Dall'Agnol H."/>
            <person name="Nancucheo I."/>
            <person name="Johnson B."/>
            <person name="Oliveira R."/>
            <person name="Leite L."/>
            <person name="Pylro V."/>
            <person name="Nunes G.L."/>
            <person name="Tzotzos G."/>
            <person name="Fernandes G.R."/>
            <person name="Dutra J."/>
            <person name="Orellana S.C."/>
            <person name="Oliveira G."/>
        </authorList>
    </citation>
    <scope>NUCLEOTIDE SEQUENCE [LARGE SCALE GENOMIC DNA]</scope>
    <source>
        <strain evidence="3">ITV01</strain>
    </source>
</reference>
<comment type="caution">
    <text evidence="2">The sequence shown here is derived from an EMBL/GenBank/DDBJ whole genome shotgun (WGS) entry which is preliminary data.</text>
</comment>
<keyword evidence="1" id="KW-0472">Membrane</keyword>
<protein>
    <submittedName>
        <fullName evidence="2">Uncharacterized protein</fullName>
    </submittedName>
</protein>
<name>A0A117SXC4_9BACL</name>
<dbReference type="RefSeq" id="WP_067718106.1">
    <property type="nucleotide sequence ID" value="NZ_LPVJ01000057.1"/>
</dbReference>
<feature type="transmembrane region" description="Helical" evidence="1">
    <location>
        <begin position="39"/>
        <end position="56"/>
    </location>
</feature>